<name>A0AC60NZ00_IXOPE</name>
<evidence type="ECO:0000313" key="1">
    <source>
        <dbReference type="EMBL" id="KAG0412374.1"/>
    </source>
</evidence>
<proteinExistence type="predicted"/>
<protein>
    <submittedName>
        <fullName evidence="1">Uncharacterized protein</fullName>
    </submittedName>
</protein>
<accession>A0AC60NZ00</accession>
<reference evidence="1 2" key="1">
    <citation type="journal article" date="2020" name="Cell">
        <title>Large-Scale Comparative Analyses of Tick Genomes Elucidate Their Genetic Diversity and Vector Capacities.</title>
        <authorList>
            <consortium name="Tick Genome and Microbiome Consortium (TIGMIC)"/>
            <person name="Jia N."/>
            <person name="Wang J."/>
            <person name="Shi W."/>
            <person name="Du L."/>
            <person name="Sun Y."/>
            <person name="Zhan W."/>
            <person name="Jiang J.F."/>
            <person name="Wang Q."/>
            <person name="Zhang B."/>
            <person name="Ji P."/>
            <person name="Bell-Sakyi L."/>
            <person name="Cui X.M."/>
            <person name="Yuan T.T."/>
            <person name="Jiang B.G."/>
            <person name="Yang W.F."/>
            <person name="Lam T.T."/>
            <person name="Chang Q.C."/>
            <person name="Ding S.J."/>
            <person name="Wang X.J."/>
            <person name="Zhu J.G."/>
            <person name="Ruan X.D."/>
            <person name="Zhao L."/>
            <person name="Wei J.T."/>
            <person name="Ye R.Z."/>
            <person name="Que T.C."/>
            <person name="Du C.H."/>
            <person name="Zhou Y.H."/>
            <person name="Cheng J.X."/>
            <person name="Dai P.F."/>
            <person name="Guo W.B."/>
            <person name="Han X.H."/>
            <person name="Huang E.J."/>
            <person name="Li L.F."/>
            <person name="Wei W."/>
            <person name="Gao Y.C."/>
            <person name="Liu J.Z."/>
            <person name="Shao H.Z."/>
            <person name="Wang X."/>
            <person name="Wang C.C."/>
            <person name="Yang T.C."/>
            <person name="Huo Q.B."/>
            <person name="Li W."/>
            <person name="Chen H.Y."/>
            <person name="Chen S.E."/>
            <person name="Zhou L.G."/>
            <person name="Ni X.B."/>
            <person name="Tian J.H."/>
            <person name="Sheng Y."/>
            <person name="Liu T."/>
            <person name="Pan Y.S."/>
            <person name="Xia L.Y."/>
            <person name="Li J."/>
            <person name="Zhao F."/>
            <person name="Cao W.C."/>
        </authorList>
    </citation>
    <scope>NUCLEOTIDE SEQUENCE [LARGE SCALE GENOMIC DNA]</scope>
    <source>
        <strain evidence="1">Iper-2018</strain>
    </source>
</reference>
<dbReference type="EMBL" id="JABSTQ010011353">
    <property type="protein sequence ID" value="KAG0412374.1"/>
    <property type="molecule type" value="Genomic_DNA"/>
</dbReference>
<keyword evidence="2" id="KW-1185">Reference proteome</keyword>
<evidence type="ECO:0000313" key="2">
    <source>
        <dbReference type="Proteomes" id="UP000805193"/>
    </source>
</evidence>
<gene>
    <name evidence="1" type="ORF">HPB47_010478</name>
</gene>
<sequence>MSALTELIVTGNDKFYGVQKSTAKARSHRTGAEGDVEKIQRYGLAIRNSSPELQPAALALSRTNEETEERGQRRQGLSASVASCCYYRMILAGSVGISHVRTNSEMASRSVRKQVVTTTTTSSFHSQEDRGDNPANPALLRIPRSSDTNAGGSRERSRSPLSASRVSRIQEKNELAHLNDRLAAYIDRVRHLESENSKLTKQIETSQETRTREVVSVKNLYDRELAAARRTVDLTANEKAQLQLDAKKWQTEAETLQAKLAKREREWSAAECRVTSLESQNVDLQGRLNQALAQLKDAEAEQDAMVKELEKLRKELEAETLRNVELRNRDKTLSEDLDFQKSLYEKELQEVRVVKQTEITEIDGRLKERYEQRLADTLMELREQYESQMQLNREEMQDIYENKMRDLQSLLEQRSTDSSSKMEEMRTYKSQLEGLNSKISELESQNLFLTARVRDLERLLDQEREWHGRALMAKEEEISQLRAEIEDQLREYQDLLDIKVALDLEIAAYCQLLEGEESRLHITPSSSTSRAEMYTSPLLRGTKRRRTFLSHREEQSNSDVQVSASAKGDLEISDHCPDGKYVIVKNKGTKEVPLAGWRIDRKSGNDVFTFRFHRTHVIQPGTTITVWSSDAGATHSPPSNLVMRNQQWPHGEQVRTALLSADGEEVACRENRRRQFTRFSERSSGVGGYLTGRENLFHEHDPNDPNRCSVM</sequence>
<organism evidence="1 2">
    <name type="scientific">Ixodes persulcatus</name>
    <name type="common">Taiga tick</name>
    <dbReference type="NCBI Taxonomy" id="34615"/>
    <lineage>
        <taxon>Eukaryota</taxon>
        <taxon>Metazoa</taxon>
        <taxon>Ecdysozoa</taxon>
        <taxon>Arthropoda</taxon>
        <taxon>Chelicerata</taxon>
        <taxon>Arachnida</taxon>
        <taxon>Acari</taxon>
        <taxon>Parasitiformes</taxon>
        <taxon>Ixodida</taxon>
        <taxon>Ixodoidea</taxon>
        <taxon>Ixodidae</taxon>
        <taxon>Ixodinae</taxon>
        <taxon>Ixodes</taxon>
    </lineage>
</organism>
<comment type="caution">
    <text evidence="1">The sequence shown here is derived from an EMBL/GenBank/DDBJ whole genome shotgun (WGS) entry which is preliminary data.</text>
</comment>
<dbReference type="Proteomes" id="UP000805193">
    <property type="component" value="Unassembled WGS sequence"/>
</dbReference>